<feature type="compositionally biased region" description="Basic and acidic residues" evidence="1">
    <location>
        <begin position="454"/>
        <end position="477"/>
    </location>
</feature>
<dbReference type="EMBL" id="JABWDY010016522">
    <property type="protein sequence ID" value="KAF5196042.1"/>
    <property type="molecule type" value="Genomic_DNA"/>
</dbReference>
<dbReference type="GO" id="GO:0007623">
    <property type="term" value="P:circadian rhythm"/>
    <property type="evidence" value="ECO:0007669"/>
    <property type="project" value="InterPro"/>
</dbReference>
<dbReference type="GO" id="GO:0006355">
    <property type="term" value="P:regulation of DNA-templated transcription"/>
    <property type="evidence" value="ECO:0007669"/>
    <property type="project" value="InterPro"/>
</dbReference>
<proteinExistence type="predicted"/>
<feature type="region of interest" description="Disordered" evidence="1">
    <location>
        <begin position="273"/>
        <end position="313"/>
    </location>
</feature>
<reference evidence="2 3" key="1">
    <citation type="submission" date="2020-06" db="EMBL/GenBank/DDBJ databases">
        <title>Transcriptomic and genomic resources for Thalictrum thalictroides and T. hernandezii: Facilitating candidate gene discovery in an emerging model plant lineage.</title>
        <authorList>
            <person name="Arias T."/>
            <person name="Riano-Pachon D.M."/>
            <person name="Di Stilio V.S."/>
        </authorList>
    </citation>
    <scope>NUCLEOTIDE SEQUENCE [LARGE SCALE GENOMIC DNA]</scope>
    <source>
        <strain evidence="3">cv. WT478/WT964</strain>
        <tissue evidence="2">Leaves</tissue>
    </source>
</reference>
<sequence>MRESNYYRGPCTRVVPVAQPDCTKRLLTSGRSIADITSAAKNVIPGWEENTFSNLKEGSVPMLDTDSWTYNPDDKFLNFCQTNCNKEATNLASEDCRMSLNCFRDSFTELMDKPCKDAVIHANSGAGTNIGFHHFPLGEPAPTDGDVNMLCGSEPEIQECSYLSYDGWSDHSYVDDFNGLMRGFDSSLGLETNDDMSWFSSPSLAIGGSGDASELGFKPYCSVSSPLKSTIKHHESDTCRVPNSLTSDFDGKNVLSSYSTWCYSSYGCLDANAEGKSTPPSEKQHDKLRGKPIASHKQTEVKRKDRSPDYSSGVSFYAQDTIQPLENPTKTSSPKVTAVTSEQNVENCRWQHQMQSKSYTAVADLASIPKQLHQTLDGIEGQCEVENVSTELPDLDIDSSVALEGSRMSSLGCAKLSVEETSFLQLQCVMEQLDIRTKLCIRESLYRLARSAKQRHEEEHLGNSSRDDRDSNGEMRSEELNKCTAFVDVETHTNPIDRSIAHLLFHKPTEGESLDYY</sequence>
<dbReference type="InterPro" id="IPR039928">
    <property type="entry name" value="LNK"/>
</dbReference>
<dbReference type="OrthoDB" id="618331at2759"/>
<feature type="region of interest" description="Disordered" evidence="1">
    <location>
        <begin position="452"/>
        <end position="477"/>
    </location>
</feature>
<dbReference type="PANTHER" id="PTHR33334:SF8">
    <property type="entry name" value="PROTEIN LNK1"/>
    <property type="match status" value="1"/>
</dbReference>
<name>A0A7J6WIV3_THATH</name>
<accession>A0A7J6WIV3</accession>
<evidence type="ECO:0000313" key="2">
    <source>
        <dbReference type="EMBL" id="KAF5196042.1"/>
    </source>
</evidence>
<gene>
    <name evidence="2" type="ORF">FRX31_014372</name>
</gene>
<dbReference type="PANTHER" id="PTHR33334">
    <property type="entry name" value="PROTEIN LNK1"/>
    <property type="match status" value="1"/>
</dbReference>
<feature type="compositionally biased region" description="Basic and acidic residues" evidence="1">
    <location>
        <begin position="297"/>
        <end position="308"/>
    </location>
</feature>
<evidence type="ECO:0000313" key="3">
    <source>
        <dbReference type="Proteomes" id="UP000554482"/>
    </source>
</evidence>
<keyword evidence="3" id="KW-1185">Reference proteome</keyword>
<protein>
    <submittedName>
        <fullName evidence="2">Lnk1-like isoform x2</fullName>
    </submittedName>
</protein>
<organism evidence="2 3">
    <name type="scientific">Thalictrum thalictroides</name>
    <name type="common">Rue-anemone</name>
    <name type="synonym">Anemone thalictroides</name>
    <dbReference type="NCBI Taxonomy" id="46969"/>
    <lineage>
        <taxon>Eukaryota</taxon>
        <taxon>Viridiplantae</taxon>
        <taxon>Streptophyta</taxon>
        <taxon>Embryophyta</taxon>
        <taxon>Tracheophyta</taxon>
        <taxon>Spermatophyta</taxon>
        <taxon>Magnoliopsida</taxon>
        <taxon>Ranunculales</taxon>
        <taxon>Ranunculaceae</taxon>
        <taxon>Thalictroideae</taxon>
        <taxon>Thalictrum</taxon>
    </lineage>
</organism>
<dbReference type="Proteomes" id="UP000554482">
    <property type="component" value="Unassembled WGS sequence"/>
</dbReference>
<evidence type="ECO:0000256" key="1">
    <source>
        <dbReference type="SAM" id="MobiDB-lite"/>
    </source>
</evidence>
<dbReference type="AlphaFoldDB" id="A0A7J6WIV3"/>
<comment type="caution">
    <text evidence="2">The sequence shown here is derived from an EMBL/GenBank/DDBJ whole genome shotgun (WGS) entry which is preliminary data.</text>
</comment>